<proteinExistence type="predicted"/>
<protein>
    <submittedName>
        <fullName evidence="2">Transcriptional regulatory, Fis family</fullName>
    </submittedName>
</protein>
<evidence type="ECO:0000313" key="3">
    <source>
        <dbReference type="Proteomes" id="UP000058660"/>
    </source>
</evidence>
<keyword evidence="3" id="KW-1185">Reference proteome</keyword>
<dbReference type="Gene3D" id="1.10.10.60">
    <property type="entry name" value="Homeodomain-like"/>
    <property type="match status" value="1"/>
</dbReference>
<dbReference type="InterPro" id="IPR002197">
    <property type="entry name" value="HTH_Fis"/>
</dbReference>
<dbReference type="Proteomes" id="UP000058660">
    <property type="component" value="Chromosome"/>
</dbReference>
<dbReference type="RefSeq" id="WP_003047179.1">
    <property type="nucleotide sequence ID" value="NZ_CP010822.1"/>
</dbReference>
<dbReference type="PRINTS" id="PR01590">
    <property type="entry name" value="HTHFIS"/>
</dbReference>
<reference evidence="3" key="1">
    <citation type="journal article" date="2015" name="PLoS ONE">
        <title>Complete Genome Sequence of Thermus aquaticus Y51MC23.</title>
        <authorList>
            <person name="Brumm P.J."/>
            <person name="Monsma S."/>
            <person name="Keough B."/>
            <person name="Jasinovica S."/>
            <person name="Ferguson E."/>
            <person name="Schoenfeld T."/>
            <person name="Lodes M."/>
            <person name="Mead D.A."/>
        </authorList>
    </citation>
    <scope>NUCLEOTIDE SEQUENCE [LARGE SCALE GENOMIC DNA]</scope>
    <source>
        <strain evidence="3">BAA-2747 / Y51MC23</strain>
    </source>
</reference>
<evidence type="ECO:0000313" key="2">
    <source>
        <dbReference type="EMBL" id="ALJ90047.1"/>
    </source>
</evidence>
<organism evidence="2 3">
    <name type="scientific">Thermus aquaticus (strain ATCC BAA-2747 / Y51MC23)</name>
    <dbReference type="NCBI Taxonomy" id="498848"/>
    <lineage>
        <taxon>Bacteria</taxon>
        <taxon>Thermotogati</taxon>
        <taxon>Deinococcota</taxon>
        <taxon>Deinococci</taxon>
        <taxon>Thermales</taxon>
        <taxon>Thermaceae</taxon>
        <taxon>Thermus</taxon>
    </lineage>
</organism>
<feature type="domain" description="DNA binding HTH" evidence="1">
    <location>
        <begin position="6"/>
        <end position="40"/>
    </location>
</feature>
<dbReference type="EMBL" id="CP010822">
    <property type="protein sequence ID" value="ALJ90047.1"/>
    <property type="molecule type" value="Genomic_DNA"/>
</dbReference>
<name>A0ABM5VIW3_THEA5</name>
<gene>
    <name evidence="2" type="ORF">TO73_0183</name>
</gene>
<sequence length="106" mass="11769">MGKLTKKRVEEAIRASHGVLAVAARALGVTRQGLYAAIQRHGLEGFLREVREEILDDVEDRLIQAALQGKPWAVMFVLKTIGKERGYTERVEQVSLEGVELKVVDG</sequence>
<evidence type="ECO:0000259" key="1">
    <source>
        <dbReference type="Pfam" id="PF02954"/>
    </source>
</evidence>
<accession>A0ABM5VIW3</accession>
<dbReference type="Pfam" id="PF02954">
    <property type="entry name" value="HTH_8"/>
    <property type="match status" value="1"/>
</dbReference>